<evidence type="ECO:0000313" key="1">
    <source>
        <dbReference type="EMBL" id="MBK4217700.1"/>
    </source>
</evidence>
<evidence type="ECO:0000313" key="2">
    <source>
        <dbReference type="Proteomes" id="UP000640485"/>
    </source>
</evidence>
<comment type="caution">
    <text evidence="1">The sequence shown here is derived from an EMBL/GenBank/DDBJ whole genome shotgun (WGS) entry which is preliminary data.</text>
</comment>
<dbReference type="EMBL" id="JAEPRQ010000008">
    <property type="protein sequence ID" value="MBK4217700.1"/>
    <property type="molecule type" value="Genomic_DNA"/>
</dbReference>
<keyword evidence="2" id="KW-1185">Reference proteome</keyword>
<organism evidence="1 2">
    <name type="scientific">Paracoccus caeni</name>
    <dbReference type="NCBI Taxonomy" id="657651"/>
    <lineage>
        <taxon>Bacteria</taxon>
        <taxon>Pseudomonadati</taxon>
        <taxon>Pseudomonadota</taxon>
        <taxon>Alphaproteobacteria</taxon>
        <taxon>Rhodobacterales</taxon>
        <taxon>Paracoccaceae</taxon>
        <taxon>Paracoccus</taxon>
    </lineage>
</organism>
<gene>
    <name evidence="1" type="ORF">JJJ17_17345</name>
</gene>
<dbReference type="AlphaFoldDB" id="A0A934SF39"/>
<reference evidence="1" key="1">
    <citation type="submission" date="2021-01" db="EMBL/GenBank/DDBJ databases">
        <title>Paracoccus amoyensis sp. nov., isolated from the surface seawater along the coast of Xiamen Island, China.</title>
        <authorList>
            <person name="Lyu L."/>
        </authorList>
    </citation>
    <scope>NUCLEOTIDE SEQUENCE</scope>
    <source>
        <strain evidence="1">MJ17</strain>
    </source>
</reference>
<name>A0A934SF39_9RHOB</name>
<dbReference type="Proteomes" id="UP000640485">
    <property type="component" value="Unassembled WGS sequence"/>
</dbReference>
<protein>
    <submittedName>
        <fullName evidence="1">Uncharacterized protein</fullName>
    </submittedName>
</protein>
<sequence>MNEYQALLSDLGFARAANISAAPMQALFGGYEAPPEWYGFPPALIPIVSDGSLPLYVGLWKHWFLPRTPSFVEVSVSDDYRTEEIARTEDQLTQLMVARLIVHRDGIDDEVRAFAADLDVENLDEIDAFTDLSGDDLSAYAALPAFSNRTPRIASQDGDYSGEFPFAGQYDADRQAFFEFEDLPPAAEALWLDPVSDKAAAFDHFMAQSEFAKAWLTINGTGWSFADAALAITELSRAPSADPLFRRMAEIWSQHASQESGGY</sequence>
<proteinExistence type="predicted"/>
<dbReference type="RefSeq" id="WP_200688714.1">
    <property type="nucleotide sequence ID" value="NZ_JAEPRQ010000008.1"/>
</dbReference>
<accession>A0A934SF39</accession>